<evidence type="ECO:0000259" key="7">
    <source>
        <dbReference type="PROSITE" id="PS50011"/>
    </source>
</evidence>
<feature type="region of interest" description="Disordered" evidence="6">
    <location>
        <begin position="82"/>
        <end position="133"/>
    </location>
</feature>
<evidence type="ECO:0000313" key="8">
    <source>
        <dbReference type="EMBL" id="KAA8490827.1"/>
    </source>
</evidence>
<feature type="compositionally biased region" description="Polar residues" evidence="6">
    <location>
        <begin position="790"/>
        <end position="799"/>
    </location>
</feature>
<dbReference type="CDD" id="cd05117">
    <property type="entry name" value="STKc_CAMK"/>
    <property type="match status" value="1"/>
</dbReference>
<feature type="compositionally biased region" description="Polar residues" evidence="6">
    <location>
        <begin position="1051"/>
        <end position="1060"/>
    </location>
</feature>
<comment type="caution">
    <text evidence="8">The sequence shown here is derived from an EMBL/GenBank/DDBJ whole genome shotgun (WGS) entry which is preliminary data.</text>
</comment>
<dbReference type="PANTHER" id="PTHR24349">
    <property type="entry name" value="SERINE/THREONINE-PROTEIN KINASE"/>
    <property type="match status" value="1"/>
</dbReference>
<dbReference type="SUPFAM" id="SSF56112">
    <property type="entry name" value="Protein kinase-like (PK-like)"/>
    <property type="match status" value="1"/>
</dbReference>
<feature type="compositionally biased region" description="Low complexity" evidence="6">
    <location>
        <begin position="7"/>
        <end position="18"/>
    </location>
</feature>
<feature type="compositionally biased region" description="Pro residues" evidence="6">
    <location>
        <begin position="911"/>
        <end position="926"/>
    </location>
</feature>
<feature type="region of interest" description="Disordered" evidence="6">
    <location>
        <begin position="737"/>
        <end position="766"/>
    </location>
</feature>
<evidence type="ECO:0000256" key="4">
    <source>
        <dbReference type="ARBA" id="ARBA00022777"/>
    </source>
</evidence>
<feature type="compositionally biased region" description="Low complexity" evidence="6">
    <location>
        <begin position="817"/>
        <end position="828"/>
    </location>
</feature>
<keyword evidence="1" id="KW-0723">Serine/threonine-protein kinase</keyword>
<name>A0A5J4YK08_PORPP</name>
<dbReference type="OrthoDB" id="40902at2759"/>
<feature type="region of interest" description="Disordered" evidence="6">
    <location>
        <begin position="256"/>
        <end position="278"/>
    </location>
</feature>
<organism evidence="8 9">
    <name type="scientific">Porphyridium purpureum</name>
    <name type="common">Red alga</name>
    <name type="synonym">Porphyridium cruentum</name>
    <dbReference type="NCBI Taxonomy" id="35688"/>
    <lineage>
        <taxon>Eukaryota</taxon>
        <taxon>Rhodophyta</taxon>
        <taxon>Bangiophyceae</taxon>
        <taxon>Porphyridiales</taxon>
        <taxon>Porphyridiaceae</taxon>
        <taxon>Porphyridium</taxon>
    </lineage>
</organism>
<dbReference type="PROSITE" id="PS50011">
    <property type="entry name" value="PROTEIN_KINASE_DOM"/>
    <property type="match status" value="1"/>
</dbReference>
<dbReference type="Pfam" id="PF00069">
    <property type="entry name" value="Pkinase"/>
    <property type="match status" value="1"/>
</dbReference>
<dbReference type="Proteomes" id="UP000324585">
    <property type="component" value="Unassembled WGS sequence"/>
</dbReference>
<feature type="compositionally biased region" description="Basic and acidic residues" evidence="6">
    <location>
        <begin position="1143"/>
        <end position="1154"/>
    </location>
</feature>
<reference evidence="9" key="1">
    <citation type="journal article" date="2019" name="Nat. Commun.">
        <title>Expansion of phycobilisome linker gene families in mesophilic red algae.</title>
        <authorList>
            <person name="Lee J."/>
            <person name="Kim D."/>
            <person name="Bhattacharya D."/>
            <person name="Yoon H.S."/>
        </authorList>
    </citation>
    <scope>NUCLEOTIDE SEQUENCE [LARGE SCALE GENOMIC DNA]</scope>
    <source>
        <strain evidence="9">CCMP 1328</strain>
    </source>
</reference>
<feature type="region of interest" description="Disordered" evidence="6">
    <location>
        <begin position="786"/>
        <end position="828"/>
    </location>
</feature>
<dbReference type="GO" id="GO:0005524">
    <property type="term" value="F:ATP binding"/>
    <property type="evidence" value="ECO:0007669"/>
    <property type="project" value="UniProtKB-KW"/>
</dbReference>
<evidence type="ECO:0000256" key="2">
    <source>
        <dbReference type="ARBA" id="ARBA00022679"/>
    </source>
</evidence>
<feature type="compositionally biased region" description="Low complexity" evidence="6">
    <location>
        <begin position="968"/>
        <end position="977"/>
    </location>
</feature>
<dbReference type="Gene3D" id="1.10.510.10">
    <property type="entry name" value="Transferase(Phosphotransferase) domain 1"/>
    <property type="match status" value="1"/>
</dbReference>
<feature type="region of interest" description="Disordered" evidence="6">
    <location>
        <begin position="1"/>
        <end position="21"/>
    </location>
</feature>
<evidence type="ECO:0000256" key="6">
    <source>
        <dbReference type="SAM" id="MobiDB-lite"/>
    </source>
</evidence>
<dbReference type="OMA" id="RMNDSAM"/>
<dbReference type="SMART" id="SM00220">
    <property type="entry name" value="S_TKc"/>
    <property type="match status" value="1"/>
</dbReference>
<feature type="region of interest" description="Disordered" evidence="6">
    <location>
        <begin position="312"/>
        <end position="336"/>
    </location>
</feature>
<feature type="compositionally biased region" description="Polar residues" evidence="6">
    <location>
        <begin position="978"/>
        <end position="997"/>
    </location>
</feature>
<feature type="compositionally biased region" description="Polar residues" evidence="6">
    <location>
        <begin position="1300"/>
        <end position="1309"/>
    </location>
</feature>
<keyword evidence="3" id="KW-0547">Nucleotide-binding</keyword>
<dbReference type="InterPro" id="IPR000719">
    <property type="entry name" value="Prot_kinase_dom"/>
</dbReference>
<dbReference type="FunFam" id="1.10.510.10:FF:000571">
    <property type="entry name" value="Maternal embryonic leucine zipper kinase"/>
    <property type="match status" value="1"/>
</dbReference>
<keyword evidence="4 8" id="KW-0418">Kinase</keyword>
<proteinExistence type="predicted"/>
<dbReference type="PROSITE" id="PS00108">
    <property type="entry name" value="PROTEIN_KINASE_ST"/>
    <property type="match status" value="1"/>
</dbReference>
<evidence type="ECO:0000313" key="9">
    <source>
        <dbReference type="Proteomes" id="UP000324585"/>
    </source>
</evidence>
<accession>A0A5J4YK08</accession>
<feature type="domain" description="Protein kinase" evidence="7">
    <location>
        <begin position="417"/>
        <end position="682"/>
    </location>
</feature>
<dbReference type="InterPro" id="IPR011009">
    <property type="entry name" value="Kinase-like_dom_sf"/>
</dbReference>
<evidence type="ECO:0000256" key="3">
    <source>
        <dbReference type="ARBA" id="ARBA00022741"/>
    </source>
</evidence>
<dbReference type="InterPro" id="IPR050205">
    <property type="entry name" value="CDPK_Ser/Thr_kinases"/>
</dbReference>
<feature type="compositionally biased region" description="Basic and acidic residues" evidence="6">
    <location>
        <begin position="97"/>
        <end position="122"/>
    </location>
</feature>
<feature type="compositionally biased region" description="Basic and acidic residues" evidence="6">
    <location>
        <begin position="1187"/>
        <end position="1199"/>
    </location>
</feature>
<gene>
    <name evidence="8" type="ORF">FVE85_1274</name>
</gene>
<dbReference type="InterPro" id="IPR008271">
    <property type="entry name" value="Ser/Thr_kinase_AS"/>
</dbReference>
<keyword evidence="2" id="KW-0808">Transferase</keyword>
<sequence>MAVDGGAAAEPPASSAAAHSIDAKDCDAALVELLEVCAKLLELQKNVRRTVQSSAQQSSSSGSGVNALRGLFKPAKLSAAAASERSDLGNSANPPTEADRTSAEAKDSTDRAADEFAKDGISRAENGPVPKAADDTLALNATPEQGGANLASGNSPARLSGASKVDRAVIDVLARDRTALLHIEKLQSCSYSPLELISHRTRLENDAIKEWEAKTAMFRSGLFPNTFDIDGMSEDEFVTVGATLVTEDYDTTAPRWYVPPRRSSEGQGQHSARQSFSKERDIGQAFEDESAAKDGGPLRLILSFPDSEATQTLYGGGDHADLNEEMTKANSGPAQSAVWASNGKEDVEENVAPRMLHTLPLDQLVEESMKGIDIERFDRDFRTIYGQSPDFDEAKDGVRVAAGEFYRTYEEMVATWEIEARIFATGGFCEVVRGLERKEGANRRVCAVKILNKQGSIFSMKNAVREIFSLRYTMISGGHENVVQLYEVSENSKNVYIVNEFLGGGELLDQIDSSGSYTEGRAASLVRQMLKALHFCHSLNLSHRDVKPENFIFTGKAENSKLKLIDFGISHCDTENNELLRTQVGTPLYISPEVLYGEPYVGSEVDMWSMGIIVYIMLSGRPPFDDSDLRELIRHLKYDPVTFDGLSWVTVSECAKHFIRGLLSKDPTKRMTSQEALTHPWLTKASMFTSNELLLNVQDNIRAFHHRRRWRAAIAAVQARNRMQSLYQVVLEEQQARESAPLADGTDSEIPLPSKRESSVTNARNNSGSITSAVLSQSKASDFAHGYNDSGRTLQSTLSREGAGLPSRRETVRSQPASAVSDDGGVSVHVNSSNVQERIRQSHARHARQEMIRSQRIGTFGIAQAGQAQSRVTSALPPAIPNGGARVGAANSDATGQLAEARSVITAKRGGPPPTIRPPANPPPQPSNGGGRAPPQKHSAQDKVGKRPLSSVVKPSGAAVGSPPVDHAAAGISSSASTGPKATPTGSAGSPGAQNTLGRYLRKQSKAVISPETDAVVTEKSNWSSAELRTGVKDNTDGGSGPFKIKEHIRNTGSKITDLSATPDERAAKSREPKGARPLQAMPNVASEQSLSSPGRDKEAAFPRTTSAQDSVSFAADGDADADRRANRRGSIEILFGAVRPGDGTKPKTLERLRPSASRSDVKSASGGVESSGKLMSLFSRKGNNAEGDRGKDRNDQIAKRGSSGGMGGGIRLTLSRPNVVRDTNAPSTQSNSAAREEVTDDDFDAFRIDSGPIDASVPGRGSGTVASTGPETDKHDVREGDSLLFKMWPGGARKKGSKRTSSAGADRT</sequence>
<protein>
    <submittedName>
        <fullName evidence="8">Calcium/calmodulin-dependent protein kinase type 1</fullName>
    </submittedName>
</protein>
<keyword evidence="9" id="KW-1185">Reference proteome</keyword>
<dbReference type="GO" id="GO:0004674">
    <property type="term" value="F:protein serine/threonine kinase activity"/>
    <property type="evidence" value="ECO:0007669"/>
    <property type="project" value="UniProtKB-KW"/>
</dbReference>
<feature type="compositionally biased region" description="Polar residues" evidence="6">
    <location>
        <begin position="1225"/>
        <end position="1234"/>
    </location>
</feature>
<keyword evidence="5" id="KW-0067">ATP-binding</keyword>
<feature type="compositionally biased region" description="Basic and acidic residues" evidence="6">
    <location>
        <begin position="1272"/>
        <end position="1282"/>
    </location>
</feature>
<evidence type="ECO:0000256" key="5">
    <source>
        <dbReference type="ARBA" id="ARBA00022840"/>
    </source>
</evidence>
<feature type="compositionally biased region" description="Basic and acidic residues" evidence="6">
    <location>
        <begin position="1063"/>
        <end position="1075"/>
    </location>
</feature>
<evidence type="ECO:0000256" key="1">
    <source>
        <dbReference type="ARBA" id="ARBA00022527"/>
    </source>
</evidence>
<feature type="region of interest" description="Disordered" evidence="6">
    <location>
        <begin position="907"/>
        <end position="1309"/>
    </location>
</feature>
<dbReference type="EMBL" id="VRMN01000018">
    <property type="protein sequence ID" value="KAA8490827.1"/>
    <property type="molecule type" value="Genomic_DNA"/>
</dbReference>
<feature type="compositionally biased region" description="Polar residues" evidence="6">
    <location>
        <begin position="265"/>
        <end position="275"/>
    </location>
</feature>
<feature type="compositionally biased region" description="Basic and acidic residues" evidence="6">
    <location>
        <begin position="318"/>
        <end position="327"/>
    </location>
</feature>